<proteinExistence type="predicted"/>
<dbReference type="PANTHER" id="PTHR11706:SF33">
    <property type="entry name" value="NATURAL RESISTANCE-ASSOCIATED MACROPHAGE PROTEIN 2"/>
    <property type="match status" value="1"/>
</dbReference>
<dbReference type="GO" id="GO:0005384">
    <property type="term" value="F:manganese ion transmembrane transporter activity"/>
    <property type="evidence" value="ECO:0007669"/>
    <property type="project" value="TreeGrafter"/>
</dbReference>
<keyword evidence="4" id="KW-0769">Symport</keyword>
<feature type="transmembrane region" description="Helical" evidence="7">
    <location>
        <begin position="106"/>
        <end position="130"/>
    </location>
</feature>
<keyword evidence="2" id="KW-0813">Transport</keyword>
<evidence type="ECO:0000256" key="3">
    <source>
        <dbReference type="ARBA" id="ARBA00022692"/>
    </source>
</evidence>
<feature type="transmembrane region" description="Helical" evidence="7">
    <location>
        <begin position="341"/>
        <end position="358"/>
    </location>
</feature>
<dbReference type="RefSeq" id="WP_091197718.1">
    <property type="nucleotide sequence ID" value="NZ_FOVE01000024.1"/>
</dbReference>
<dbReference type="GO" id="GO:0034755">
    <property type="term" value="P:iron ion transmembrane transport"/>
    <property type="evidence" value="ECO:0007669"/>
    <property type="project" value="TreeGrafter"/>
</dbReference>
<dbReference type="PRINTS" id="PR00447">
    <property type="entry name" value="NATRESASSCMP"/>
</dbReference>
<protein>
    <submittedName>
        <fullName evidence="8">Manganese transport protein</fullName>
    </submittedName>
</protein>
<feature type="transmembrane region" description="Helical" evidence="7">
    <location>
        <begin position="404"/>
        <end position="422"/>
    </location>
</feature>
<dbReference type="GO" id="GO:0015086">
    <property type="term" value="F:cadmium ion transmembrane transporter activity"/>
    <property type="evidence" value="ECO:0007669"/>
    <property type="project" value="TreeGrafter"/>
</dbReference>
<comment type="subcellular location">
    <subcellularLocation>
        <location evidence="1">Membrane</location>
        <topology evidence="1">Multi-pass membrane protein</topology>
    </subcellularLocation>
</comment>
<feature type="transmembrane region" description="Helical" evidence="7">
    <location>
        <begin position="252"/>
        <end position="276"/>
    </location>
</feature>
<dbReference type="NCBIfam" id="NF037982">
    <property type="entry name" value="Nramp_1"/>
    <property type="match status" value="1"/>
</dbReference>
<dbReference type="GO" id="GO:0005886">
    <property type="term" value="C:plasma membrane"/>
    <property type="evidence" value="ECO:0007669"/>
    <property type="project" value="TreeGrafter"/>
</dbReference>
<dbReference type="EMBL" id="FOVE01000024">
    <property type="protein sequence ID" value="SFN97887.1"/>
    <property type="molecule type" value="Genomic_DNA"/>
</dbReference>
<name>A0A1I5DFI9_9NEIS</name>
<evidence type="ECO:0000256" key="1">
    <source>
        <dbReference type="ARBA" id="ARBA00004141"/>
    </source>
</evidence>
<dbReference type="STRING" id="83765.SAMN05660284_02654"/>
<feature type="transmembrane region" description="Helical" evidence="7">
    <location>
        <begin position="296"/>
        <end position="329"/>
    </location>
</feature>
<feature type="transmembrane region" description="Helical" evidence="7">
    <location>
        <begin position="21"/>
        <end position="43"/>
    </location>
</feature>
<organism evidence="8 9">
    <name type="scientific">Formivibrio citricus</name>
    <dbReference type="NCBI Taxonomy" id="83765"/>
    <lineage>
        <taxon>Bacteria</taxon>
        <taxon>Pseudomonadati</taxon>
        <taxon>Pseudomonadota</taxon>
        <taxon>Betaproteobacteria</taxon>
        <taxon>Neisseriales</taxon>
        <taxon>Chitinibacteraceae</taxon>
        <taxon>Formivibrio</taxon>
    </lineage>
</organism>
<sequence>MSLLARLKHRIAAFNRETRPPALTALELFRYVGPGLLVTVGFIDPGNWAANISSGAQFGNTLLWVITLSTLMLIVLQHNAAHLGIATGLCISEAATRHLPPLQSRLLVGSAVLAAISTAVAEILGAAIALNMLFRLPIKLGALLTSLVVAAFLFTNSYKRTETVIIGFVSIIGLAFIYELYLIPVDWPDVMRSWITPSIPDGSILLIMSVLGAVVMPHNLFLHSEIIQSRQWNLEDEATIQRQLKYEFLDTLFSMGVGWAINSAMIIVAATTFYVAKTPVTELPQAADLLKPLVGHGAALVFAFALLCAGIASSITAGIAGGSIFAGLFHEPYDIRDKHSRLGVGLVLGLALVAILLIENTLQGLVLSQVMLSVQLPFTIYLLVRLTSSVEVMGARANSPGTRYLLVFFGAIVTFLNLYLLFDLAKGALQ</sequence>
<dbReference type="AlphaFoldDB" id="A0A1I5DFI9"/>
<dbReference type="GO" id="GO:0015293">
    <property type="term" value="F:symporter activity"/>
    <property type="evidence" value="ECO:0007669"/>
    <property type="project" value="UniProtKB-KW"/>
</dbReference>
<keyword evidence="6 7" id="KW-0472">Membrane</keyword>
<feature type="transmembrane region" description="Helical" evidence="7">
    <location>
        <begin position="163"/>
        <end position="183"/>
    </location>
</feature>
<dbReference type="Proteomes" id="UP000242869">
    <property type="component" value="Unassembled WGS sequence"/>
</dbReference>
<feature type="transmembrane region" description="Helical" evidence="7">
    <location>
        <begin position="63"/>
        <end position="85"/>
    </location>
</feature>
<reference evidence="9" key="1">
    <citation type="submission" date="2016-10" db="EMBL/GenBank/DDBJ databases">
        <authorList>
            <person name="Varghese N."/>
            <person name="Submissions S."/>
        </authorList>
    </citation>
    <scope>NUCLEOTIDE SEQUENCE [LARGE SCALE GENOMIC DNA]</scope>
    <source>
        <strain evidence="9">DSM 6150</strain>
    </source>
</reference>
<dbReference type="PANTHER" id="PTHR11706">
    <property type="entry name" value="SOLUTE CARRIER PROTEIN FAMILY 11 MEMBER"/>
    <property type="match status" value="1"/>
</dbReference>
<evidence type="ECO:0000256" key="2">
    <source>
        <dbReference type="ARBA" id="ARBA00022448"/>
    </source>
</evidence>
<feature type="transmembrane region" description="Helical" evidence="7">
    <location>
        <begin position="203"/>
        <end position="222"/>
    </location>
</feature>
<keyword evidence="5 7" id="KW-1133">Transmembrane helix</keyword>
<dbReference type="Pfam" id="PF01566">
    <property type="entry name" value="Nramp"/>
    <property type="match status" value="1"/>
</dbReference>
<gene>
    <name evidence="8" type="ORF">SAMN05660284_02654</name>
</gene>
<evidence type="ECO:0000256" key="6">
    <source>
        <dbReference type="ARBA" id="ARBA00023136"/>
    </source>
</evidence>
<feature type="transmembrane region" description="Helical" evidence="7">
    <location>
        <begin position="364"/>
        <end position="384"/>
    </location>
</feature>
<evidence type="ECO:0000313" key="9">
    <source>
        <dbReference type="Proteomes" id="UP000242869"/>
    </source>
</evidence>
<evidence type="ECO:0000313" key="8">
    <source>
        <dbReference type="EMBL" id="SFN97887.1"/>
    </source>
</evidence>
<accession>A0A1I5DFI9</accession>
<dbReference type="OrthoDB" id="9787548at2"/>
<keyword evidence="3 7" id="KW-0812">Transmembrane</keyword>
<feature type="transmembrane region" description="Helical" evidence="7">
    <location>
        <begin position="136"/>
        <end position="156"/>
    </location>
</feature>
<evidence type="ECO:0000256" key="4">
    <source>
        <dbReference type="ARBA" id="ARBA00022847"/>
    </source>
</evidence>
<evidence type="ECO:0000256" key="7">
    <source>
        <dbReference type="SAM" id="Phobius"/>
    </source>
</evidence>
<keyword evidence="9" id="KW-1185">Reference proteome</keyword>
<evidence type="ECO:0000256" key="5">
    <source>
        <dbReference type="ARBA" id="ARBA00022989"/>
    </source>
</evidence>
<dbReference type="InterPro" id="IPR001046">
    <property type="entry name" value="NRAMP_fam"/>
</dbReference>